<dbReference type="PATRIC" id="fig|1303518.3.peg.2639"/>
<proteinExistence type="predicted"/>
<dbReference type="HOGENOM" id="CLU_688297_0_0_0"/>
<name>S0EX83_CHTCT</name>
<dbReference type="RefSeq" id="WP_016483847.1">
    <property type="nucleotide sequence ID" value="NC_021487.1"/>
</dbReference>
<gene>
    <name evidence="3" type="ORF">CCALI_02542</name>
</gene>
<evidence type="ECO:0000313" key="3">
    <source>
        <dbReference type="EMBL" id="CCW36337.1"/>
    </source>
</evidence>
<evidence type="ECO:0000313" key="4">
    <source>
        <dbReference type="Proteomes" id="UP000014227"/>
    </source>
</evidence>
<evidence type="ECO:0000256" key="2">
    <source>
        <dbReference type="SAM" id="Phobius"/>
    </source>
</evidence>
<dbReference type="eggNOG" id="COG1413">
    <property type="taxonomic scope" value="Bacteria"/>
</dbReference>
<dbReference type="InParanoid" id="S0EX83"/>
<evidence type="ECO:0008006" key="5">
    <source>
        <dbReference type="Google" id="ProtNLM"/>
    </source>
</evidence>
<accession>S0EX83</accession>
<feature type="region of interest" description="Disordered" evidence="1">
    <location>
        <begin position="1"/>
        <end position="25"/>
    </location>
</feature>
<keyword evidence="2" id="KW-0472">Membrane</keyword>
<protein>
    <recommendedName>
        <fullName evidence="5">HEAT repeat</fullName>
    </recommendedName>
</protein>
<keyword evidence="4" id="KW-1185">Reference proteome</keyword>
<dbReference type="EMBL" id="HF951689">
    <property type="protein sequence ID" value="CCW36337.1"/>
    <property type="molecule type" value="Genomic_DNA"/>
</dbReference>
<dbReference type="Proteomes" id="UP000014227">
    <property type="component" value="Chromosome I"/>
</dbReference>
<reference evidence="4" key="1">
    <citation type="submission" date="2013-03" db="EMBL/GenBank/DDBJ databases">
        <title>Genome sequence of Chthonomonas calidirosea, the first sequenced genome from the Armatimonadetes phylum (formally candidate division OP10).</title>
        <authorList>
            <person name="Lee K.C.Y."/>
            <person name="Morgan X.C."/>
            <person name="Dunfield P.F."/>
            <person name="Tamas I."/>
            <person name="Houghton K.M."/>
            <person name="Vyssotski M."/>
            <person name="Ryan J.L.J."/>
            <person name="Lagutin K."/>
            <person name="McDonald I.R."/>
            <person name="Stott M.B."/>
        </authorList>
    </citation>
    <scope>NUCLEOTIDE SEQUENCE [LARGE SCALE GENOMIC DNA]</scope>
    <source>
        <strain evidence="4">DSM 23976 / ICMP 18418 / T49</strain>
    </source>
</reference>
<organism evidence="3 4">
    <name type="scientific">Chthonomonas calidirosea (strain DSM 23976 / ICMP 18418 / T49)</name>
    <dbReference type="NCBI Taxonomy" id="1303518"/>
    <lineage>
        <taxon>Bacteria</taxon>
        <taxon>Bacillati</taxon>
        <taxon>Armatimonadota</taxon>
        <taxon>Chthonomonadia</taxon>
        <taxon>Chthonomonadales</taxon>
        <taxon>Chthonomonadaceae</taxon>
        <taxon>Chthonomonas</taxon>
    </lineage>
</organism>
<sequence length="400" mass="44215">MSHNEIQEPSFESRNDTLHYPHAASQLDPVERSRVESLLQKVRASSPIRQAIERFLADPSHAPLPIEPFKDALKSPKYLPWRRAEQQLAVWGLVHTALTPENREEVVSLLIHVLIGQHNKALRALLIGSIAILFIAVVFSLYHDMVLVLDFSLSSLATFLLTCNGPVPYADAVREEASHAVVQLKALEALDALAPRVILSMRALVKIEITTLFSLLPALTSAHYGTVAPRTLSCLAWLLSEEEEEAKALLLLEALEKVGDQSVLPIIRQLANGKDKLGKFPSVQQKAASVQRHIEERLAKQKEAETLLRVASHSSSSTLELLRPARTDPEQEALVLLRAAMEKETEQALVLAVLDDLKRCGDKRAIPLLQQLLLLPNLAPAVQSAASDCLQTLQAHEETM</sequence>
<keyword evidence="2" id="KW-0812">Transmembrane</keyword>
<dbReference type="AlphaFoldDB" id="S0EX83"/>
<evidence type="ECO:0000256" key="1">
    <source>
        <dbReference type="SAM" id="MobiDB-lite"/>
    </source>
</evidence>
<dbReference type="KEGG" id="ccz:CCALI_02542"/>
<feature type="transmembrane region" description="Helical" evidence="2">
    <location>
        <begin position="124"/>
        <end position="142"/>
    </location>
</feature>
<keyword evidence="2" id="KW-1133">Transmembrane helix</keyword>